<dbReference type="AlphaFoldDB" id="A0A8J7YLJ2"/>
<dbReference type="EMBL" id="RKLQ01000002">
    <property type="protein sequence ID" value="MBX0304984.1"/>
    <property type="molecule type" value="Genomic_DNA"/>
</dbReference>
<keyword evidence="3" id="KW-1185">Reference proteome</keyword>
<accession>A0A8J7YLJ2</accession>
<reference evidence="2" key="1">
    <citation type="submission" date="2021-06" db="EMBL/GenBank/DDBJ databases">
        <title>Halomicroarcula sp. F24A a new haloarchaeum isolated from saline soil.</title>
        <authorList>
            <person name="Duran-Viseras A."/>
            <person name="Sanchez-Porro C."/>
            <person name="Ventosa A."/>
        </authorList>
    </citation>
    <scope>NUCLEOTIDE SEQUENCE</scope>
    <source>
        <strain evidence="2">F24A</strain>
    </source>
</reference>
<comment type="caution">
    <text evidence="2">The sequence shown here is derived from an EMBL/GenBank/DDBJ whole genome shotgun (WGS) entry which is preliminary data.</text>
</comment>
<dbReference type="Proteomes" id="UP000783863">
    <property type="component" value="Unassembled WGS sequence"/>
</dbReference>
<keyword evidence="1" id="KW-0472">Membrane</keyword>
<organism evidence="2 3">
    <name type="scientific">Haloarcula salinisoli</name>
    <dbReference type="NCBI Taxonomy" id="2487746"/>
    <lineage>
        <taxon>Archaea</taxon>
        <taxon>Methanobacteriati</taxon>
        <taxon>Methanobacteriota</taxon>
        <taxon>Stenosarchaea group</taxon>
        <taxon>Halobacteria</taxon>
        <taxon>Halobacteriales</taxon>
        <taxon>Haloarculaceae</taxon>
        <taxon>Haloarcula</taxon>
    </lineage>
</organism>
<protein>
    <submittedName>
        <fullName evidence="2">Uncharacterized protein</fullName>
    </submittedName>
</protein>
<feature type="transmembrane region" description="Helical" evidence="1">
    <location>
        <begin position="36"/>
        <end position="59"/>
    </location>
</feature>
<dbReference type="Pfam" id="PF26072">
    <property type="entry name" value="DUF8029"/>
    <property type="match status" value="1"/>
</dbReference>
<evidence type="ECO:0000313" key="3">
    <source>
        <dbReference type="Proteomes" id="UP000783863"/>
    </source>
</evidence>
<evidence type="ECO:0000256" key="1">
    <source>
        <dbReference type="SAM" id="Phobius"/>
    </source>
</evidence>
<name>A0A8J7YLJ2_9EURY</name>
<proteinExistence type="predicted"/>
<gene>
    <name evidence="2" type="ORF">EGD98_15050</name>
</gene>
<keyword evidence="1" id="KW-1133">Transmembrane helix</keyword>
<keyword evidence="1" id="KW-0812">Transmembrane</keyword>
<sequence>MLGLLQLGGIGTVPAVLAGLILIAIVLLVGRLVMKVAWRLVIIGIIVVGTIWLLGLLGFGVL</sequence>
<feature type="transmembrane region" description="Helical" evidence="1">
    <location>
        <begin position="6"/>
        <end position="29"/>
    </location>
</feature>
<evidence type="ECO:0000313" key="2">
    <source>
        <dbReference type="EMBL" id="MBX0304984.1"/>
    </source>
</evidence>
<dbReference type="InterPro" id="IPR058342">
    <property type="entry name" value="DUF8029"/>
</dbReference>
<dbReference type="RefSeq" id="WP_220589179.1">
    <property type="nucleotide sequence ID" value="NZ_RKLQ01000002.1"/>
</dbReference>